<dbReference type="PANTHER" id="PTHR47381:SF3">
    <property type="entry name" value="ALPHA_BETA-HYDROLASES SUPERFAMILY PROTEIN"/>
    <property type="match status" value="1"/>
</dbReference>
<organism evidence="1 2">
    <name type="scientific">Zalerion maritima</name>
    <dbReference type="NCBI Taxonomy" id="339359"/>
    <lineage>
        <taxon>Eukaryota</taxon>
        <taxon>Fungi</taxon>
        <taxon>Dikarya</taxon>
        <taxon>Ascomycota</taxon>
        <taxon>Pezizomycotina</taxon>
        <taxon>Sordariomycetes</taxon>
        <taxon>Lulworthiomycetidae</taxon>
        <taxon>Lulworthiales</taxon>
        <taxon>Lulworthiaceae</taxon>
        <taxon>Zalerion</taxon>
    </lineage>
</organism>
<dbReference type="SUPFAM" id="SSF53474">
    <property type="entry name" value="alpha/beta-Hydrolases"/>
    <property type="match status" value="1"/>
</dbReference>
<proteinExistence type="predicted"/>
<gene>
    <name evidence="1" type="ORF">MKZ38_008851</name>
</gene>
<dbReference type="AlphaFoldDB" id="A0AAD5RKI5"/>
<keyword evidence="2" id="KW-1185">Reference proteome</keyword>
<sequence>MALPTDVFELADSIPRSSFTKVNIAGFFVYLYGIDELTPDQAKDTTVFIHVHGRTRTYKDAEEMAHELLHQQRARGGTKKGLVVATLDNRNHGIRAIDTMSIQDWKGGNPKHAQDMLSMMKGIELDVKTMMDFLEAYFDGIFTPTEYIMTGTSLGGHVTWDVLAEDPRISKAIIIVGSTDLTSMLVERLGGYSSVSEVPTGTPEWPKSIERLYVERDKRLREIKGKKILILNGDIDPLVPSKFTRPWLDQCAASNEVAFVEQEGFGHGVSYQMMDSVADWVLKVLV</sequence>
<evidence type="ECO:0000313" key="1">
    <source>
        <dbReference type="EMBL" id="KAJ2893256.1"/>
    </source>
</evidence>
<dbReference type="EMBL" id="JAKWBI020000635">
    <property type="protein sequence ID" value="KAJ2893256.1"/>
    <property type="molecule type" value="Genomic_DNA"/>
</dbReference>
<accession>A0AAD5RKI5</accession>
<evidence type="ECO:0000313" key="2">
    <source>
        <dbReference type="Proteomes" id="UP001201980"/>
    </source>
</evidence>
<comment type="caution">
    <text evidence="1">The sequence shown here is derived from an EMBL/GenBank/DDBJ whole genome shotgun (WGS) entry which is preliminary data.</text>
</comment>
<dbReference type="InterPro" id="IPR029058">
    <property type="entry name" value="AB_hydrolase_fold"/>
</dbReference>
<protein>
    <submittedName>
        <fullName evidence="1">Uncharacterized protein</fullName>
    </submittedName>
</protein>
<reference evidence="1" key="1">
    <citation type="submission" date="2022-07" db="EMBL/GenBank/DDBJ databases">
        <title>Draft genome sequence of Zalerion maritima ATCC 34329, a (micro)plastics degrading marine fungus.</title>
        <authorList>
            <person name="Paco A."/>
            <person name="Goncalves M.F.M."/>
            <person name="Rocha-Santos T.A.P."/>
            <person name="Alves A."/>
        </authorList>
    </citation>
    <scope>NUCLEOTIDE SEQUENCE</scope>
    <source>
        <strain evidence="1">ATCC 34329</strain>
    </source>
</reference>
<dbReference type="Gene3D" id="3.40.50.1820">
    <property type="entry name" value="alpha/beta hydrolase"/>
    <property type="match status" value="1"/>
</dbReference>
<dbReference type="PANTHER" id="PTHR47381">
    <property type="entry name" value="ALPHA/BETA-HYDROLASES SUPERFAMILY PROTEIN"/>
    <property type="match status" value="1"/>
</dbReference>
<name>A0AAD5RKI5_9PEZI</name>
<dbReference type="Proteomes" id="UP001201980">
    <property type="component" value="Unassembled WGS sequence"/>
</dbReference>